<feature type="domain" description="PAS" evidence="7">
    <location>
        <begin position="8"/>
        <end position="58"/>
    </location>
</feature>
<dbReference type="CDD" id="cd06225">
    <property type="entry name" value="HAMP"/>
    <property type="match status" value="1"/>
</dbReference>
<feature type="domain" description="PAS" evidence="7">
    <location>
        <begin position="133"/>
        <end position="180"/>
    </location>
</feature>
<dbReference type="PANTHER" id="PTHR24422">
    <property type="entry name" value="CHEMOTAXIS PROTEIN METHYLTRANSFERASE"/>
    <property type="match status" value="1"/>
</dbReference>
<dbReference type="GO" id="GO:0004888">
    <property type="term" value="F:transmembrane signaling receptor activity"/>
    <property type="evidence" value="ECO:0007669"/>
    <property type="project" value="InterPro"/>
</dbReference>
<evidence type="ECO:0000256" key="1">
    <source>
        <dbReference type="ARBA" id="ARBA00004370"/>
    </source>
</evidence>
<evidence type="ECO:0000313" key="10">
    <source>
        <dbReference type="EMBL" id="NMP32435.1"/>
    </source>
</evidence>
<dbReference type="PRINTS" id="PR00260">
    <property type="entry name" value="CHEMTRNSDUCR"/>
</dbReference>
<dbReference type="CDD" id="cd00130">
    <property type="entry name" value="PAS"/>
    <property type="match status" value="4"/>
</dbReference>
<evidence type="ECO:0000256" key="4">
    <source>
        <dbReference type="PROSITE-ProRule" id="PRU00284"/>
    </source>
</evidence>
<dbReference type="Pfam" id="PF00672">
    <property type="entry name" value="HAMP"/>
    <property type="match status" value="1"/>
</dbReference>
<dbReference type="PROSITE" id="PS50112">
    <property type="entry name" value="PAS"/>
    <property type="match status" value="4"/>
</dbReference>
<evidence type="ECO:0000256" key="2">
    <source>
        <dbReference type="ARBA" id="ARBA00023224"/>
    </source>
</evidence>
<evidence type="ECO:0000259" key="7">
    <source>
        <dbReference type="PROSITE" id="PS50112"/>
    </source>
</evidence>
<dbReference type="SMART" id="SM00086">
    <property type="entry name" value="PAC"/>
    <property type="match status" value="4"/>
</dbReference>
<feature type="domain" description="PAC" evidence="8">
    <location>
        <begin position="209"/>
        <end position="261"/>
    </location>
</feature>
<comment type="similarity">
    <text evidence="3">Belongs to the methyl-accepting chemotaxis (MCP) protein family.</text>
</comment>
<dbReference type="SUPFAM" id="SSF58104">
    <property type="entry name" value="Methyl-accepting chemotaxis protein (MCP) signaling domain"/>
    <property type="match status" value="1"/>
</dbReference>
<dbReference type="InterPro" id="IPR003660">
    <property type="entry name" value="HAMP_dom"/>
</dbReference>
<feature type="domain" description="PAS" evidence="7">
    <location>
        <begin position="394"/>
        <end position="433"/>
    </location>
</feature>
<protein>
    <submittedName>
        <fullName evidence="10">PAS domain-containing protein</fullName>
    </submittedName>
</protein>
<proteinExistence type="inferred from homology"/>
<dbReference type="GO" id="GO:0007165">
    <property type="term" value="P:signal transduction"/>
    <property type="evidence" value="ECO:0007669"/>
    <property type="project" value="UniProtKB-KW"/>
</dbReference>
<dbReference type="PANTHER" id="PTHR24422:SF10">
    <property type="entry name" value="CHEMOTAXIS PROTEIN METHYLTRANSFERASE 2"/>
    <property type="match status" value="1"/>
</dbReference>
<sequence>MAVKEKDQQENIQDLLAKVEAISRVQAVIEFELDGTIITANDNFLNAMGYTLEEIQGKHHSMFAETDYAQSAEYKEFWHKLNLGEFDSGEYKRFGKNKKEIWIQASYNPVFDDDGKPYKVIKFATDITAQKMQSANYQGQIEAIGKSQAVIEFNMDGTIISANDNFLAAMGYCLEEVVGQHHSMFAELAYANSNEYKQFWLNLNQGNFDSGEYKRIAKGGREIWIQASYNPILDLNGKPFKVVKFASDITEQKKQTADFSGQIDAISKSQAVIEFNMDGTIINANSNFLSAMGYSLEEIKGKHHCMFAEPDYAKSAEYKHFWQQLNLGEFDSGEYKRLAKGGREIWIQASYNPILDPNGQPYKVVKFATDVTGQKLQNADFSGQIDAIGKSQAVIEFNMDGTIIQANENFLSTMGYSLNEIKGKHHSMFAEPEVASSAEYKVFWQKLNQGEFDSGEYKRLGKFGKEVWIQASYNPIFDLNGKPYKVVKYATDITQRKQAIAEIKSVIMSMADGDLTRTIDVDLGEEFNVLGESMNSLLDNLSEMMGTIRDAASHVFSSSRELAVGNTELSNRTEAQASSLEETASAMEELTSTVQQNAQNATEATNLSTNAMKKASDGKGVVNGAIDAMEAIEKSSKKISDIIGVIDEIAFQTNLLALNAAVEAARAGEQGRGFAVVASEVRNLAQRSASAAKEIKGLINDSVEAVDQGSKLVDDTGKTFGELVTAVQEVVTMISDIDSASREQSAGINEVSGAVTQMDTMTQQNASLVEESTAASKSMEEQAQSLLEQVSNFKTHDEEVQQKRKPNKPVRPTRRKTRQSVSADWQDF</sequence>
<accession>A0A7Y0Q8R1</accession>
<dbReference type="GO" id="GO:0006935">
    <property type="term" value="P:chemotaxis"/>
    <property type="evidence" value="ECO:0007669"/>
    <property type="project" value="InterPro"/>
</dbReference>
<dbReference type="SMART" id="SM00091">
    <property type="entry name" value="PAS"/>
    <property type="match status" value="4"/>
</dbReference>
<dbReference type="PROSITE" id="PS50885">
    <property type="entry name" value="HAMP"/>
    <property type="match status" value="1"/>
</dbReference>
<feature type="domain" description="PAC" evidence="8">
    <location>
        <begin position="453"/>
        <end position="505"/>
    </location>
</feature>
<dbReference type="SMART" id="SM00283">
    <property type="entry name" value="MA"/>
    <property type="match status" value="1"/>
</dbReference>
<evidence type="ECO:0000313" key="11">
    <source>
        <dbReference type="Proteomes" id="UP000568664"/>
    </source>
</evidence>
<dbReference type="InterPro" id="IPR004089">
    <property type="entry name" value="MCPsignal_dom"/>
</dbReference>
<evidence type="ECO:0000259" key="8">
    <source>
        <dbReference type="PROSITE" id="PS50113"/>
    </source>
</evidence>
<keyword evidence="11" id="KW-1185">Reference proteome</keyword>
<dbReference type="RefSeq" id="WP_169075769.1">
    <property type="nucleotide sequence ID" value="NZ_JABBXH010000004.1"/>
</dbReference>
<comment type="subcellular location">
    <subcellularLocation>
        <location evidence="1">Membrane</location>
    </subcellularLocation>
</comment>
<dbReference type="InterPro" id="IPR004090">
    <property type="entry name" value="Chemotax_Me-accpt_rcpt"/>
</dbReference>
<dbReference type="SUPFAM" id="SSF55785">
    <property type="entry name" value="PYP-like sensor domain (PAS domain)"/>
    <property type="match status" value="4"/>
</dbReference>
<dbReference type="InterPro" id="IPR035965">
    <property type="entry name" value="PAS-like_dom_sf"/>
</dbReference>
<dbReference type="PROSITE" id="PS50111">
    <property type="entry name" value="CHEMOTAXIS_TRANSDUC_2"/>
    <property type="match status" value="1"/>
</dbReference>
<dbReference type="CDD" id="cd11386">
    <property type="entry name" value="MCP_signal"/>
    <property type="match status" value="1"/>
</dbReference>
<name>A0A7Y0Q8R1_9GAMM</name>
<evidence type="ECO:0000256" key="3">
    <source>
        <dbReference type="ARBA" id="ARBA00029447"/>
    </source>
</evidence>
<dbReference type="Proteomes" id="UP000568664">
    <property type="component" value="Unassembled WGS sequence"/>
</dbReference>
<feature type="compositionally biased region" description="Polar residues" evidence="5">
    <location>
        <begin position="819"/>
        <end position="828"/>
    </location>
</feature>
<feature type="domain" description="HAMP" evidence="9">
    <location>
        <begin position="494"/>
        <end position="546"/>
    </location>
</feature>
<dbReference type="AlphaFoldDB" id="A0A7Y0Q8R1"/>
<dbReference type="NCBIfam" id="TIGR00229">
    <property type="entry name" value="sensory_box"/>
    <property type="match status" value="4"/>
</dbReference>
<dbReference type="Pfam" id="PF00015">
    <property type="entry name" value="MCPsignal"/>
    <property type="match status" value="1"/>
</dbReference>
<dbReference type="InterPro" id="IPR013655">
    <property type="entry name" value="PAS_fold_3"/>
</dbReference>
<feature type="domain" description="PAS" evidence="7">
    <location>
        <begin position="255"/>
        <end position="302"/>
    </location>
</feature>
<feature type="region of interest" description="Disordered" evidence="5">
    <location>
        <begin position="789"/>
        <end position="828"/>
    </location>
</feature>
<dbReference type="Pfam" id="PF08447">
    <property type="entry name" value="PAS_3"/>
    <property type="match status" value="4"/>
</dbReference>
<dbReference type="PROSITE" id="PS50113">
    <property type="entry name" value="PAC"/>
    <property type="match status" value="4"/>
</dbReference>
<evidence type="ECO:0000259" key="6">
    <source>
        <dbReference type="PROSITE" id="PS50111"/>
    </source>
</evidence>
<feature type="compositionally biased region" description="Basic residues" evidence="5">
    <location>
        <begin position="803"/>
        <end position="818"/>
    </location>
</feature>
<dbReference type="GO" id="GO:0016020">
    <property type="term" value="C:membrane"/>
    <property type="evidence" value="ECO:0007669"/>
    <property type="project" value="UniProtKB-SubCell"/>
</dbReference>
<feature type="domain" description="Methyl-accepting transducer" evidence="6">
    <location>
        <begin position="551"/>
        <end position="780"/>
    </location>
</feature>
<gene>
    <name evidence="10" type="ORF">HII17_12760</name>
</gene>
<dbReference type="InterPro" id="IPR000014">
    <property type="entry name" value="PAS"/>
</dbReference>
<keyword evidence="2 4" id="KW-0807">Transducer</keyword>
<evidence type="ECO:0000256" key="5">
    <source>
        <dbReference type="SAM" id="MobiDB-lite"/>
    </source>
</evidence>
<dbReference type="InterPro" id="IPR001610">
    <property type="entry name" value="PAC"/>
</dbReference>
<feature type="domain" description="PAC" evidence="8">
    <location>
        <begin position="331"/>
        <end position="383"/>
    </location>
</feature>
<dbReference type="Gene3D" id="1.10.287.950">
    <property type="entry name" value="Methyl-accepting chemotaxis protein"/>
    <property type="match status" value="1"/>
</dbReference>
<dbReference type="InterPro" id="IPR000700">
    <property type="entry name" value="PAS-assoc_C"/>
</dbReference>
<dbReference type="FunFam" id="1.10.287.950:FF:000001">
    <property type="entry name" value="Methyl-accepting chemotaxis sensory transducer"/>
    <property type="match status" value="1"/>
</dbReference>
<feature type="domain" description="PAC" evidence="8">
    <location>
        <begin position="87"/>
        <end position="139"/>
    </location>
</feature>
<reference evidence="10 11" key="1">
    <citation type="submission" date="2020-04" db="EMBL/GenBank/DDBJ databases">
        <title>Thalassotalea sp. M1531, isolated from the surface of marine red alga.</title>
        <authorList>
            <person name="Pang L."/>
            <person name="Lu D.-C."/>
        </authorList>
    </citation>
    <scope>NUCLEOTIDE SEQUENCE [LARGE SCALE GENOMIC DNA]</scope>
    <source>
        <strain evidence="10 11">M1531</strain>
    </source>
</reference>
<dbReference type="InterPro" id="IPR050903">
    <property type="entry name" value="Bact_Chemotaxis_MeTrfase"/>
</dbReference>
<comment type="caution">
    <text evidence="10">The sequence shown here is derived from an EMBL/GenBank/DDBJ whole genome shotgun (WGS) entry which is preliminary data.</text>
</comment>
<dbReference type="Gene3D" id="3.30.450.20">
    <property type="entry name" value="PAS domain"/>
    <property type="match status" value="4"/>
</dbReference>
<evidence type="ECO:0000259" key="9">
    <source>
        <dbReference type="PROSITE" id="PS50885"/>
    </source>
</evidence>
<dbReference type="SMART" id="SM00304">
    <property type="entry name" value="HAMP"/>
    <property type="match status" value="1"/>
</dbReference>
<organism evidence="10 11">
    <name type="scientific">Thalassotalea algicola</name>
    <dbReference type="NCBI Taxonomy" id="2716224"/>
    <lineage>
        <taxon>Bacteria</taxon>
        <taxon>Pseudomonadati</taxon>
        <taxon>Pseudomonadota</taxon>
        <taxon>Gammaproteobacteria</taxon>
        <taxon>Alteromonadales</taxon>
        <taxon>Colwelliaceae</taxon>
        <taxon>Thalassotalea</taxon>
    </lineage>
</organism>
<dbReference type="EMBL" id="JABBXH010000004">
    <property type="protein sequence ID" value="NMP32435.1"/>
    <property type="molecule type" value="Genomic_DNA"/>
</dbReference>